<feature type="transmembrane region" description="Helical" evidence="8">
    <location>
        <begin position="184"/>
        <end position="205"/>
    </location>
</feature>
<dbReference type="PANTHER" id="PTHR42709:SF6">
    <property type="entry name" value="UNDECAPRENYL PHOSPHATE TRANSPORTER A"/>
    <property type="match status" value="1"/>
</dbReference>
<evidence type="ECO:0000256" key="3">
    <source>
        <dbReference type="ARBA" id="ARBA00022475"/>
    </source>
</evidence>
<dbReference type="PANTHER" id="PTHR42709">
    <property type="entry name" value="ALKALINE PHOSPHATASE LIKE PROTEIN"/>
    <property type="match status" value="1"/>
</dbReference>
<organism evidence="10">
    <name type="scientific">Thermogemmatispora argillosa</name>
    <dbReference type="NCBI Taxonomy" id="2045280"/>
    <lineage>
        <taxon>Bacteria</taxon>
        <taxon>Bacillati</taxon>
        <taxon>Chloroflexota</taxon>
        <taxon>Ktedonobacteria</taxon>
        <taxon>Thermogemmatisporales</taxon>
        <taxon>Thermogemmatisporaceae</taxon>
        <taxon>Thermogemmatispora</taxon>
    </lineage>
</organism>
<feature type="transmembrane region" description="Helical" evidence="8">
    <location>
        <begin position="63"/>
        <end position="88"/>
    </location>
</feature>
<evidence type="ECO:0000256" key="1">
    <source>
        <dbReference type="ARBA" id="ARBA00004651"/>
    </source>
</evidence>
<evidence type="ECO:0000256" key="7">
    <source>
        <dbReference type="SAM" id="MobiDB-lite"/>
    </source>
</evidence>
<dbReference type="InterPro" id="IPR032816">
    <property type="entry name" value="VTT_dom"/>
</dbReference>
<keyword evidence="6 8" id="KW-0472">Membrane</keyword>
<dbReference type="Pfam" id="PF09335">
    <property type="entry name" value="VTT_dom"/>
    <property type="match status" value="1"/>
</dbReference>
<comment type="subcellular location">
    <subcellularLocation>
        <location evidence="1">Cell membrane</location>
        <topology evidence="1">Multi-pass membrane protein</topology>
    </subcellularLocation>
</comment>
<keyword evidence="3" id="KW-1003">Cell membrane</keyword>
<dbReference type="GO" id="GO:0005886">
    <property type="term" value="C:plasma membrane"/>
    <property type="evidence" value="ECO:0007669"/>
    <property type="project" value="UniProtKB-SubCell"/>
</dbReference>
<sequence length="317" mass="34295">MLNHLIEALTSLITNLYVSTGLVGIIVAMAIESCCIPLPSEIVMPLAGVMLAQGRLLPGLHPWLALLLVALSGALGCLLGSMLAYAIGASGGRPLMLKYGRYVLISQHDADKADEFFRRWGSATTFFSRLLPVVRTYISLPAGITKMPFGRFCLYTFLGSLPWCLALAYAGTVLGNHLDTLAPIFHSLDGVIVLAFLVLVVLYIWRHIRNDRRARAAHATAAQQPPLQAGSDEQRWSAAPQQATPPWGQPLSQPQAMPTWPPSSVPSSSPPASQFVPPSQLPRQAPPVQGQAWVGQDYRPHWPAEGQTGPAGPYPRQ</sequence>
<dbReference type="InterPro" id="IPR051311">
    <property type="entry name" value="DedA_domain"/>
</dbReference>
<feature type="compositionally biased region" description="Low complexity" evidence="7">
    <location>
        <begin position="265"/>
        <end position="278"/>
    </location>
</feature>
<name>A0A455T866_9CHLR</name>
<evidence type="ECO:0000256" key="8">
    <source>
        <dbReference type="SAM" id="Phobius"/>
    </source>
</evidence>
<reference evidence="10" key="1">
    <citation type="submission" date="2018-12" db="EMBL/GenBank/DDBJ databases">
        <title>Novel natural products biosynthetic potential of the class Ktedonobacteria.</title>
        <authorList>
            <person name="Zheng Y."/>
            <person name="Saitou A."/>
            <person name="Wang C.M."/>
            <person name="Toyoda A."/>
            <person name="Minakuchi Y."/>
            <person name="Sekiguchi Y."/>
            <person name="Ueda K."/>
            <person name="Takano H."/>
            <person name="Sakai Y."/>
            <person name="Yokota A."/>
            <person name="Yabe S."/>
        </authorList>
    </citation>
    <scope>NUCLEOTIDE SEQUENCE</scope>
    <source>
        <strain evidence="10">A3-2</strain>
    </source>
</reference>
<evidence type="ECO:0000313" key="10">
    <source>
        <dbReference type="EMBL" id="BBH95641.1"/>
    </source>
</evidence>
<feature type="region of interest" description="Disordered" evidence="7">
    <location>
        <begin position="219"/>
        <end position="317"/>
    </location>
</feature>
<feature type="domain" description="VTT" evidence="9">
    <location>
        <begin position="38"/>
        <end position="172"/>
    </location>
</feature>
<feature type="transmembrane region" description="Helical" evidence="8">
    <location>
        <begin position="152"/>
        <end position="172"/>
    </location>
</feature>
<feature type="transmembrane region" description="Helical" evidence="8">
    <location>
        <begin position="12"/>
        <end position="31"/>
    </location>
</feature>
<keyword evidence="5 8" id="KW-1133">Transmembrane helix</keyword>
<evidence type="ECO:0000256" key="6">
    <source>
        <dbReference type="ARBA" id="ARBA00023136"/>
    </source>
</evidence>
<gene>
    <name evidence="10" type="ORF">KTA_38400</name>
</gene>
<evidence type="ECO:0000259" key="9">
    <source>
        <dbReference type="Pfam" id="PF09335"/>
    </source>
</evidence>
<proteinExistence type="inferred from homology"/>
<evidence type="ECO:0000256" key="5">
    <source>
        <dbReference type="ARBA" id="ARBA00022989"/>
    </source>
</evidence>
<keyword evidence="4 8" id="KW-0812">Transmembrane</keyword>
<feature type="compositionally biased region" description="Polar residues" evidence="7">
    <location>
        <begin position="239"/>
        <end position="256"/>
    </location>
</feature>
<dbReference type="EMBL" id="AP019377">
    <property type="protein sequence ID" value="BBH95641.1"/>
    <property type="molecule type" value="Genomic_DNA"/>
</dbReference>
<evidence type="ECO:0000256" key="2">
    <source>
        <dbReference type="ARBA" id="ARBA00010792"/>
    </source>
</evidence>
<protein>
    <recommendedName>
        <fullName evidence="9">VTT domain-containing protein</fullName>
    </recommendedName>
</protein>
<comment type="similarity">
    <text evidence="2">Belongs to the DedA family.</text>
</comment>
<dbReference type="AlphaFoldDB" id="A0A455T866"/>
<accession>A0A455T866</accession>
<evidence type="ECO:0000256" key="4">
    <source>
        <dbReference type="ARBA" id="ARBA00022692"/>
    </source>
</evidence>
<feature type="compositionally biased region" description="Low complexity" evidence="7">
    <location>
        <begin position="219"/>
        <end position="229"/>
    </location>
</feature>